<dbReference type="AlphaFoldDB" id="A0A517DNG4"/>
<evidence type="ECO:0000313" key="1">
    <source>
        <dbReference type="EMBL" id="QDR78905.1"/>
    </source>
</evidence>
<keyword evidence="2" id="KW-1185">Reference proteome</keyword>
<dbReference type="KEGG" id="sted:SPTER_01550"/>
<name>A0A517DNG4_9FIRM</name>
<gene>
    <name evidence="1" type="ORF">SPTER_01550</name>
</gene>
<dbReference type="EMBL" id="CP036259">
    <property type="protein sequence ID" value="QDR78905.1"/>
    <property type="molecule type" value="Genomic_DNA"/>
</dbReference>
<sequence>MECYLVIEIINQEPLKIGAGGSKASQREPAKDYIPGSTIRGAFIGRLKQQGLFASAWQDILLKAACHNAYPYRNGRLYLPAPQHLRLNKHDWRRQKALGDQTAQRAAVVQLAAGPAKDRKNTLPYRFLATYDGVSLSGLQVAKEYRLHHNTSRNPDREERDNLFRYEAIAAGQVFRTVFRCDQVLAPLLPAVFPEEETTIYLGGSKSSGYGLCRWKKIDDVRERYQDIKPLLGLPAQDRPQAPGQELWLTCLSDVLVRNRYGQPENDIPAAYIESISGEPVSPAEHFVHTGISEGYNATWQARYPKETTIKAGSVLHYTFDRELPGEQLQAIADQLEGRLVGERTQDGFGWLGVNLFYPEALQIAEQAAEKEPDSSGVQASWRQLAAAMEENEHVRNTWKLLAAGLDRAKKRWLQKIFLTDEQTQEPAADRFLLSPQLKRHHLQNMNQRLNRRDSSPDRPYMQDSRLCSIADCPFIAVLAYVTGAENAKLACYGQRYLQTASGQLFYAGESETAAPGSDKQRERKFILELLAMGLAIRIGRKTDVAKADF</sequence>
<dbReference type="OrthoDB" id="482771at2"/>
<organism evidence="1 2">
    <name type="scientific">Sporomusa termitida</name>
    <dbReference type="NCBI Taxonomy" id="2377"/>
    <lineage>
        <taxon>Bacteria</taxon>
        <taxon>Bacillati</taxon>
        <taxon>Bacillota</taxon>
        <taxon>Negativicutes</taxon>
        <taxon>Selenomonadales</taxon>
        <taxon>Sporomusaceae</taxon>
        <taxon>Sporomusa</taxon>
    </lineage>
</organism>
<protein>
    <submittedName>
        <fullName evidence="1">CRISPR-associated RAMP protein, Csx10 family</fullName>
    </submittedName>
</protein>
<accession>A0A517DNG4</accession>
<dbReference type="Proteomes" id="UP000320776">
    <property type="component" value="Chromosome"/>
</dbReference>
<evidence type="ECO:0000313" key="2">
    <source>
        <dbReference type="Proteomes" id="UP000320776"/>
    </source>
</evidence>
<reference evidence="1 2" key="1">
    <citation type="submission" date="2019-02" db="EMBL/GenBank/DDBJ databases">
        <title>Closed genome of Sporomusa termitida DSM 4440.</title>
        <authorList>
            <person name="Poehlein A."/>
            <person name="Daniel R."/>
        </authorList>
    </citation>
    <scope>NUCLEOTIDE SEQUENCE [LARGE SCALE GENOMIC DNA]</scope>
    <source>
        <strain evidence="1 2">DSM 4440</strain>
    </source>
</reference>
<dbReference type="GO" id="GO:0051607">
    <property type="term" value="P:defense response to virus"/>
    <property type="evidence" value="ECO:0007669"/>
    <property type="project" value="UniProtKB-KW"/>
</dbReference>
<proteinExistence type="predicted"/>
<dbReference type="RefSeq" id="WP_144348615.1">
    <property type="nucleotide sequence ID" value="NZ_CP036259.1"/>
</dbReference>